<reference evidence="1 2" key="1">
    <citation type="submission" date="2018-10" db="EMBL/GenBank/DDBJ databases">
        <authorList>
            <person name="Grouzdev D.S."/>
            <person name="Krutkina M.S."/>
            <person name="Tourova T.P."/>
            <person name="Nazina T.N."/>
        </authorList>
    </citation>
    <scope>NUCLEOTIDE SEQUENCE [LARGE SCALE GENOMIC DNA]</scope>
    <source>
        <strain evidence="1 2">435</strain>
    </source>
</reference>
<dbReference type="AlphaFoldDB" id="A0A494WUN4"/>
<organism evidence="1 2">
    <name type="scientific">Desulfofundulus salinus</name>
    <dbReference type="NCBI Taxonomy" id="2419843"/>
    <lineage>
        <taxon>Bacteria</taxon>
        <taxon>Bacillati</taxon>
        <taxon>Bacillota</taxon>
        <taxon>Clostridia</taxon>
        <taxon>Eubacteriales</taxon>
        <taxon>Peptococcaceae</taxon>
        <taxon>Desulfofundulus</taxon>
    </lineage>
</organism>
<dbReference type="Pfam" id="PF14076">
    <property type="entry name" value="DUF4258"/>
    <property type="match status" value="1"/>
</dbReference>
<accession>A0A494WUN4</accession>
<protein>
    <submittedName>
        <fullName evidence="1">DUF4258 domain-containing protein</fullName>
    </submittedName>
</protein>
<evidence type="ECO:0000313" key="2">
    <source>
        <dbReference type="Proteomes" id="UP000271256"/>
    </source>
</evidence>
<gene>
    <name evidence="1" type="ORF">D7024_09430</name>
</gene>
<dbReference type="RefSeq" id="WP_121451563.1">
    <property type="nucleotide sequence ID" value="NZ_RBWE01000001.1"/>
</dbReference>
<sequence length="77" mass="8880">MRVVNTRHCERRIEQRGINRRGLREAILRAYRHASKNDVSKTIRLELSGAHEGIIAVCEVVPAKIRVITVYREGMRA</sequence>
<comment type="caution">
    <text evidence="1">The sequence shown here is derived from an EMBL/GenBank/DDBJ whole genome shotgun (WGS) entry which is preliminary data.</text>
</comment>
<evidence type="ECO:0000313" key="1">
    <source>
        <dbReference type="EMBL" id="RKO67149.1"/>
    </source>
</evidence>
<proteinExistence type="predicted"/>
<dbReference type="Proteomes" id="UP000271256">
    <property type="component" value="Unassembled WGS sequence"/>
</dbReference>
<keyword evidence="2" id="KW-1185">Reference proteome</keyword>
<dbReference type="EMBL" id="RBWE01000001">
    <property type="protein sequence ID" value="RKO67149.1"/>
    <property type="molecule type" value="Genomic_DNA"/>
</dbReference>
<dbReference type="InterPro" id="IPR025354">
    <property type="entry name" value="DUF4258"/>
</dbReference>
<name>A0A494WUN4_9FIRM</name>